<gene>
    <name evidence="2" type="ORF">EYF80_002267</name>
</gene>
<evidence type="ECO:0000313" key="2">
    <source>
        <dbReference type="EMBL" id="TNN87550.1"/>
    </source>
</evidence>
<feature type="compositionally biased region" description="Polar residues" evidence="1">
    <location>
        <begin position="102"/>
        <end position="112"/>
    </location>
</feature>
<evidence type="ECO:0000256" key="1">
    <source>
        <dbReference type="SAM" id="MobiDB-lite"/>
    </source>
</evidence>
<evidence type="ECO:0000313" key="3">
    <source>
        <dbReference type="Proteomes" id="UP000314294"/>
    </source>
</evidence>
<dbReference type="Proteomes" id="UP000314294">
    <property type="component" value="Unassembled WGS sequence"/>
</dbReference>
<name>A0A4Z2JBN4_9TELE</name>
<protein>
    <submittedName>
        <fullName evidence="2">Uncharacterized protein</fullName>
    </submittedName>
</protein>
<feature type="region of interest" description="Disordered" evidence="1">
    <location>
        <begin position="92"/>
        <end position="152"/>
    </location>
</feature>
<reference evidence="2 3" key="1">
    <citation type="submission" date="2019-03" db="EMBL/GenBank/DDBJ databases">
        <title>First draft genome of Liparis tanakae, snailfish: a comprehensive survey of snailfish specific genes.</title>
        <authorList>
            <person name="Kim W."/>
            <person name="Song I."/>
            <person name="Jeong J.-H."/>
            <person name="Kim D."/>
            <person name="Kim S."/>
            <person name="Ryu S."/>
            <person name="Song J.Y."/>
            <person name="Lee S.K."/>
        </authorList>
    </citation>
    <scope>NUCLEOTIDE SEQUENCE [LARGE SCALE GENOMIC DNA]</scope>
    <source>
        <tissue evidence="2">Muscle</tissue>
    </source>
</reference>
<sequence length="152" mass="16850">MEEGEIVQDSNEKDRVVGEGKRIMAAPRDVISLRGPLVETQTEVKQQRGLDRVAVKGPDVTMTTSRNNLIPQLRYDRQRSGCSLHVTHLAEGNYPGHAPLNPVTTDLSDLSGQPQPRCQPRPSRHKQQARPEQSAQQSSTPDTQAGSDQHLR</sequence>
<proteinExistence type="predicted"/>
<organism evidence="2 3">
    <name type="scientific">Liparis tanakae</name>
    <name type="common">Tanaka's snailfish</name>
    <dbReference type="NCBI Taxonomy" id="230148"/>
    <lineage>
        <taxon>Eukaryota</taxon>
        <taxon>Metazoa</taxon>
        <taxon>Chordata</taxon>
        <taxon>Craniata</taxon>
        <taxon>Vertebrata</taxon>
        <taxon>Euteleostomi</taxon>
        <taxon>Actinopterygii</taxon>
        <taxon>Neopterygii</taxon>
        <taxon>Teleostei</taxon>
        <taxon>Neoteleostei</taxon>
        <taxon>Acanthomorphata</taxon>
        <taxon>Eupercaria</taxon>
        <taxon>Perciformes</taxon>
        <taxon>Cottioidei</taxon>
        <taxon>Cottales</taxon>
        <taxon>Liparidae</taxon>
        <taxon>Liparis</taxon>
    </lineage>
</organism>
<feature type="compositionally biased region" description="Polar residues" evidence="1">
    <location>
        <begin position="130"/>
        <end position="152"/>
    </location>
</feature>
<comment type="caution">
    <text evidence="2">The sequence shown here is derived from an EMBL/GenBank/DDBJ whole genome shotgun (WGS) entry which is preliminary data.</text>
</comment>
<keyword evidence="3" id="KW-1185">Reference proteome</keyword>
<dbReference type="AlphaFoldDB" id="A0A4Z2JBN4"/>
<accession>A0A4Z2JBN4</accession>
<dbReference type="EMBL" id="SRLO01000010">
    <property type="protein sequence ID" value="TNN87550.1"/>
    <property type="molecule type" value="Genomic_DNA"/>
</dbReference>